<proteinExistence type="predicted"/>
<comment type="caution">
    <text evidence="1">The sequence shown here is derived from an EMBL/GenBank/DDBJ whole genome shotgun (WGS) entry which is preliminary data.</text>
</comment>
<keyword evidence="2" id="KW-1185">Reference proteome</keyword>
<organism evidence="1 2">
    <name type="scientific">Pseudomonas citronellolis</name>
    <dbReference type="NCBI Taxonomy" id="53408"/>
    <lineage>
        <taxon>Bacteria</taxon>
        <taxon>Pseudomonadati</taxon>
        <taxon>Pseudomonadota</taxon>
        <taxon>Gammaproteobacteria</taxon>
        <taxon>Pseudomonadales</taxon>
        <taxon>Pseudomonadaceae</taxon>
        <taxon>Pseudomonas</taxon>
    </lineage>
</organism>
<dbReference type="AlphaFoldDB" id="A0AAQ1HMX3"/>
<gene>
    <name evidence="1" type="ORF">SAMN05216577_11299</name>
</gene>
<dbReference type="RefSeq" id="WP_074980553.1">
    <property type="nucleotide sequence ID" value="NZ_FOLS01000012.1"/>
</dbReference>
<evidence type="ECO:0000313" key="1">
    <source>
        <dbReference type="EMBL" id="SFC90492.1"/>
    </source>
</evidence>
<evidence type="ECO:0000313" key="2">
    <source>
        <dbReference type="Proteomes" id="UP000183385"/>
    </source>
</evidence>
<evidence type="ECO:0008006" key="3">
    <source>
        <dbReference type="Google" id="ProtNLM"/>
    </source>
</evidence>
<dbReference type="EMBL" id="FOLS01000012">
    <property type="protein sequence ID" value="SFC90492.1"/>
    <property type="molecule type" value="Genomic_DNA"/>
</dbReference>
<sequence>MEYKLKEIIGKNGKPRRVRALTTFISVPRIFLVLPLFNIINSSEGFGDTIKIDKHQNARNIEFTNVQLTIDNDFDVFLFILRRVLNSNNTSIEFTTSEMMDELKIDKVNRAQYLKTFIKSVERLSKIHVRYIDYVNGEWERNFFSFIDGKLTKTKGVIEVSKFFIQFFGSLKELYELNPEILSALTKYQRILYVLYVCNRMSTTNHFSVDMLKERFNINSEKMPDKTFIKSIRDANNDLVFLGLITGFQEIKELDNQGKNNSPKKPTEKFEVDYSYKSLYPKVEELEKLKEKAEILKAQKRQKKAVKKLNLDAFNDDLDDAFKEEIERQNNINKEVE</sequence>
<accession>A0AAQ1HMX3</accession>
<protein>
    <recommendedName>
        <fullName evidence="3">Initiator Replication protein</fullName>
    </recommendedName>
</protein>
<reference evidence="1 2" key="1">
    <citation type="submission" date="2016-10" db="EMBL/GenBank/DDBJ databases">
        <authorList>
            <person name="Varghese N."/>
            <person name="Submissions S."/>
        </authorList>
    </citation>
    <scope>NUCLEOTIDE SEQUENCE [LARGE SCALE GENOMIC DNA]</scope>
    <source>
        <strain evidence="1 2">LMG 18378</strain>
    </source>
</reference>
<name>A0AAQ1HMX3_9PSED</name>
<dbReference type="Proteomes" id="UP000183385">
    <property type="component" value="Unassembled WGS sequence"/>
</dbReference>